<sequence length="854" mass="97087">MKRIQFPMDFKFVILLGFVCGMTGIRAGVLSRRTMRSFTGTKATNFPSAVLQTDRAIEVLRRVSNGAKAVELVDIYYEKQTNVVEAEQDQWIGVFNTVPSGKFEEVPFKGHLLAHLNKSDDSEIIQRVEVASQCIRIRTGIQVPMTNETLAKMAKEKCRGVWVASFSGKEPLLNAVNCLKWQPEWMASMSDLIGNISLADLFIPGRTGSSTQLRQSSIKFDLAHGIRYFELNIKYGPHLGSKKDFYLAGESGEVSGNLGDHIAEIRQFMNETEEILMINFVHFFGFTSQGIHDEFVTFLQENLGAWMSPKAFEPSAPLNLFWATDKRLIVMYNHLHTVHKTEFLWNPPNSELPGSIGLREEFSLLALSQEVLKVNCFLSSPNVTLLFRNNIVAVEDPVGTIVVDASIRVNYEKAINFRNSELYWNWIQTESLPKLREYTTASRANEQITKALSPTIYLAINPQADYKTAVDGQTIFIERKIELRWRGGSTYPTDEVALYLGHPASQNASLLVSYNVYDHINNRVVTEYQMPRYHFSADDPSAWTKPECLGNFYGAYLKGGEITSTNCLSTLPTWMEDNADAFEKLELRKMLIPGTHDAGAYREYDGLASDNLIVKYAITQEETLLSQLVHGVRFFDLRIGCYDTDSEFPFWINHDVLKINRFDVAMADLVSFVRNTNDVFFLDFHRFPVGFDSLDKHRRLMEFIVENLGDVMAPKSMGYNVTFGDMLTLGKKVIVAYNHKSLEHPLFWREIEVGWADANTVTELKSYMNSYIREEREKFWGLGLQLTPTELDVILDILGGLRNAADAVNPNVIQWLLDDWKDYETNIVSTDFFLSSVVTTWAVEENKRLAAASQ</sequence>
<dbReference type="InterPro" id="IPR051057">
    <property type="entry name" value="PI-PLC_domain"/>
</dbReference>
<reference evidence="1" key="1">
    <citation type="submission" date="2020-11" db="EMBL/GenBank/DDBJ databases">
        <authorList>
            <person name="Tran Van P."/>
        </authorList>
    </citation>
    <scope>NUCLEOTIDE SEQUENCE</scope>
</reference>
<dbReference type="EMBL" id="OA884304">
    <property type="protein sequence ID" value="CAD7280600.1"/>
    <property type="molecule type" value="Genomic_DNA"/>
</dbReference>
<name>A0A7R9BST5_9CRUS</name>
<organism evidence="1">
    <name type="scientific">Notodromas monacha</name>
    <dbReference type="NCBI Taxonomy" id="399045"/>
    <lineage>
        <taxon>Eukaryota</taxon>
        <taxon>Metazoa</taxon>
        <taxon>Ecdysozoa</taxon>
        <taxon>Arthropoda</taxon>
        <taxon>Crustacea</taxon>
        <taxon>Oligostraca</taxon>
        <taxon>Ostracoda</taxon>
        <taxon>Podocopa</taxon>
        <taxon>Podocopida</taxon>
        <taxon>Cypridocopina</taxon>
        <taxon>Cypridoidea</taxon>
        <taxon>Cyprididae</taxon>
        <taxon>Notodromas</taxon>
    </lineage>
</organism>
<accession>A0A7R9BST5</accession>
<dbReference type="Gene3D" id="3.20.20.190">
    <property type="entry name" value="Phosphatidylinositol (PI) phosphodiesterase"/>
    <property type="match status" value="2"/>
</dbReference>
<protein>
    <submittedName>
        <fullName evidence="1">Uncharacterized protein</fullName>
    </submittedName>
</protein>
<dbReference type="GO" id="GO:0008081">
    <property type="term" value="F:phosphoric diester hydrolase activity"/>
    <property type="evidence" value="ECO:0007669"/>
    <property type="project" value="InterPro"/>
</dbReference>
<dbReference type="AlphaFoldDB" id="A0A7R9BST5"/>
<dbReference type="InterPro" id="IPR017946">
    <property type="entry name" value="PLC-like_Pdiesterase_TIM-brl"/>
</dbReference>
<evidence type="ECO:0000313" key="1">
    <source>
        <dbReference type="EMBL" id="CAD7280600.1"/>
    </source>
</evidence>
<dbReference type="SUPFAM" id="SSF51695">
    <property type="entry name" value="PLC-like phosphodiesterases"/>
    <property type="match status" value="2"/>
</dbReference>
<keyword evidence="2" id="KW-1185">Reference proteome</keyword>
<dbReference type="PANTHER" id="PTHR13593:SF149">
    <property type="entry name" value="PHOSPHATIDYLINOSITOL-SPECIFIC PHOSPHOLIPASE C X DOMAIN CONTAINING, ISOFORM A"/>
    <property type="match status" value="1"/>
</dbReference>
<dbReference type="Proteomes" id="UP000678499">
    <property type="component" value="Unassembled WGS sequence"/>
</dbReference>
<evidence type="ECO:0000313" key="2">
    <source>
        <dbReference type="Proteomes" id="UP000678499"/>
    </source>
</evidence>
<dbReference type="OrthoDB" id="1046782at2759"/>
<dbReference type="PANTHER" id="PTHR13593">
    <property type="match status" value="1"/>
</dbReference>
<gene>
    <name evidence="1" type="ORF">NMOB1V02_LOCUS8258</name>
</gene>
<proteinExistence type="predicted"/>
<dbReference type="EMBL" id="CAJPEX010002267">
    <property type="protein sequence ID" value="CAG0920752.1"/>
    <property type="molecule type" value="Genomic_DNA"/>
</dbReference>
<dbReference type="GO" id="GO:0006629">
    <property type="term" value="P:lipid metabolic process"/>
    <property type="evidence" value="ECO:0007669"/>
    <property type="project" value="InterPro"/>
</dbReference>